<proteinExistence type="predicted"/>
<evidence type="ECO:0000313" key="1">
    <source>
        <dbReference type="EMBL" id="KAF8868108.1"/>
    </source>
</evidence>
<organism evidence="1 2">
    <name type="scientific">Gymnopilus junonius</name>
    <name type="common">Spectacular rustgill mushroom</name>
    <name type="synonym">Gymnopilus spectabilis subsp. junonius</name>
    <dbReference type="NCBI Taxonomy" id="109634"/>
    <lineage>
        <taxon>Eukaryota</taxon>
        <taxon>Fungi</taxon>
        <taxon>Dikarya</taxon>
        <taxon>Basidiomycota</taxon>
        <taxon>Agaricomycotina</taxon>
        <taxon>Agaricomycetes</taxon>
        <taxon>Agaricomycetidae</taxon>
        <taxon>Agaricales</taxon>
        <taxon>Agaricineae</taxon>
        <taxon>Hymenogastraceae</taxon>
        <taxon>Gymnopilus</taxon>
    </lineage>
</organism>
<comment type="caution">
    <text evidence="1">The sequence shown here is derived from an EMBL/GenBank/DDBJ whole genome shotgun (WGS) entry which is preliminary data.</text>
</comment>
<dbReference type="EMBL" id="JADNYJ010000793">
    <property type="protein sequence ID" value="KAF8868108.1"/>
    <property type="molecule type" value="Genomic_DNA"/>
</dbReference>
<reference evidence="1" key="1">
    <citation type="submission" date="2020-11" db="EMBL/GenBank/DDBJ databases">
        <authorList>
            <consortium name="DOE Joint Genome Institute"/>
            <person name="Ahrendt S."/>
            <person name="Riley R."/>
            <person name="Andreopoulos W."/>
            <person name="LaButti K."/>
            <person name="Pangilinan J."/>
            <person name="Ruiz-duenas F.J."/>
            <person name="Barrasa J.M."/>
            <person name="Sanchez-Garcia M."/>
            <person name="Camarero S."/>
            <person name="Miyauchi S."/>
            <person name="Serrano A."/>
            <person name="Linde D."/>
            <person name="Babiker R."/>
            <person name="Drula E."/>
            <person name="Ayuso-Fernandez I."/>
            <person name="Pacheco R."/>
            <person name="Padilla G."/>
            <person name="Ferreira P."/>
            <person name="Barriuso J."/>
            <person name="Kellner H."/>
            <person name="Castanera R."/>
            <person name="Alfaro M."/>
            <person name="Ramirez L."/>
            <person name="Pisabarro A.G."/>
            <person name="Kuo A."/>
            <person name="Tritt A."/>
            <person name="Lipzen A."/>
            <person name="He G."/>
            <person name="Yan M."/>
            <person name="Ng V."/>
            <person name="Cullen D."/>
            <person name="Martin F."/>
            <person name="Rosso M.-N."/>
            <person name="Henrissat B."/>
            <person name="Hibbett D."/>
            <person name="Martinez A.T."/>
            <person name="Grigoriev I.V."/>
        </authorList>
    </citation>
    <scope>NUCLEOTIDE SEQUENCE</scope>
    <source>
        <strain evidence="1">AH 44721</strain>
    </source>
</reference>
<dbReference type="OrthoDB" id="3073858at2759"/>
<keyword evidence="2" id="KW-1185">Reference proteome</keyword>
<dbReference type="InterPro" id="IPR035992">
    <property type="entry name" value="Ricin_B-like_lectins"/>
</dbReference>
<dbReference type="AlphaFoldDB" id="A0A9P5TEX0"/>
<evidence type="ECO:0000313" key="2">
    <source>
        <dbReference type="Proteomes" id="UP000724874"/>
    </source>
</evidence>
<sequence length="148" mass="17386">MSPFPDPSKTYYIRNHFLAQYLALNQFDLIVERGKVADGRYQWRFVPIHGGGYYIQNVATKKFLSLRQFTKSADGLEDAWAATTPQLLKVQPQGSYYIIFIDNNTTQHQKYYLNCYINVFDFCNYHAYHTLNGCKEGSRRQWSFEPTD</sequence>
<name>A0A9P5TEX0_GYMJU</name>
<dbReference type="Proteomes" id="UP000724874">
    <property type="component" value="Unassembled WGS sequence"/>
</dbReference>
<accession>A0A9P5TEX0</accession>
<dbReference type="SUPFAM" id="SSF50370">
    <property type="entry name" value="Ricin B-like lectins"/>
    <property type="match status" value="1"/>
</dbReference>
<dbReference type="Gene3D" id="2.80.10.50">
    <property type="match status" value="1"/>
</dbReference>
<protein>
    <submittedName>
        <fullName evidence="1">Uncharacterized protein</fullName>
    </submittedName>
</protein>
<gene>
    <name evidence="1" type="ORF">CPB84DRAFT_1858495</name>
</gene>